<dbReference type="Proteomes" id="UP000009097">
    <property type="component" value="Unassembled WGS sequence"/>
</dbReference>
<sequence>MDSKLPRSVIIVSKPSGPCHQLYKGQGHLPQSDIHSSDSTALQTTVLHSIFHIITLKISSFRSLIVLQLKPQSSAIFWCQPSIVYHGSKPLSVRYTKPHPSGQV</sequence>
<dbReference type="RefSeq" id="XP_018233266.1">
    <property type="nucleotide sequence ID" value="XM_018397999.1"/>
</dbReference>
<accession>A0A0J9UAY4</accession>
<dbReference type="EMBL" id="DS231696">
    <property type="protein sequence ID" value="KNA95220.1"/>
    <property type="molecule type" value="Genomic_DNA"/>
</dbReference>
<dbReference type="GeneID" id="28958676"/>
<organism evidence="1 2">
    <name type="scientific">Fusarium oxysporum f. sp. lycopersici (strain 4287 / CBS 123668 / FGSC 9935 / NRRL 34936)</name>
    <name type="common">Fusarium vascular wilt of tomato</name>
    <dbReference type="NCBI Taxonomy" id="426428"/>
    <lineage>
        <taxon>Eukaryota</taxon>
        <taxon>Fungi</taxon>
        <taxon>Dikarya</taxon>
        <taxon>Ascomycota</taxon>
        <taxon>Pezizomycotina</taxon>
        <taxon>Sordariomycetes</taxon>
        <taxon>Hypocreomycetidae</taxon>
        <taxon>Hypocreales</taxon>
        <taxon>Nectriaceae</taxon>
        <taxon>Fusarium</taxon>
        <taxon>Fusarium oxysporum species complex</taxon>
    </lineage>
</organism>
<protein>
    <submittedName>
        <fullName evidence="1">Uncharacterized protein</fullName>
    </submittedName>
</protein>
<dbReference type="VEuPathDB" id="FungiDB:FOXG_17970"/>
<gene>
    <name evidence="1" type="ORF">FOXG_17970</name>
</gene>
<evidence type="ECO:0000313" key="2">
    <source>
        <dbReference type="Proteomes" id="UP000009097"/>
    </source>
</evidence>
<evidence type="ECO:0000313" key="1">
    <source>
        <dbReference type="EMBL" id="KNA95220.1"/>
    </source>
</evidence>
<name>A0A0J9UAY4_FUSO4</name>
<dbReference type="AlphaFoldDB" id="A0A0J9UAY4"/>
<reference evidence="1" key="1">
    <citation type="submission" date="2007-04" db="EMBL/GenBank/DDBJ databases">
        <authorList>
            <consortium name="The Broad Institute Genome Sequencing Platform"/>
            <person name="Birren B."/>
            <person name="Lander E."/>
            <person name="Galagan J."/>
            <person name="Nusbaum C."/>
            <person name="Devon K."/>
            <person name="Ma L.-J."/>
            <person name="Jaffe D."/>
            <person name="Butler J."/>
            <person name="Alvarez P."/>
            <person name="Gnerre S."/>
            <person name="Grabherr M."/>
            <person name="Kleber M."/>
            <person name="Mauceli E."/>
            <person name="Brockman W."/>
            <person name="MacCallum I.A."/>
            <person name="Young S."/>
            <person name="LaButti K."/>
            <person name="DeCaprio D."/>
            <person name="Crawford M."/>
            <person name="Koehrsen M."/>
            <person name="Engels R."/>
            <person name="Montgomery P."/>
            <person name="Pearson M."/>
            <person name="Howarth C."/>
            <person name="Larson L."/>
            <person name="White J."/>
            <person name="O'Leary S."/>
            <person name="Kodira C."/>
            <person name="Zeng Q."/>
            <person name="Yandava C."/>
            <person name="Alvarado L."/>
            <person name="Kistler C."/>
            <person name="Shim W.-B."/>
            <person name="Kang S."/>
            <person name="Woloshuk C."/>
        </authorList>
    </citation>
    <scope>NUCLEOTIDE SEQUENCE</scope>
    <source>
        <strain evidence="1">4287</strain>
    </source>
</reference>
<reference evidence="1" key="2">
    <citation type="journal article" date="2010" name="Nature">
        <title>Comparative genomics reveals mobile pathogenicity chromosomes in Fusarium.</title>
        <authorList>
            <person name="Ma L.J."/>
            <person name="van der Does H.C."/>
            <person name="Borkovich K.A."/>
            <person name="Coleman J.J."/>
            <person name="Daboussi M.J."/>
            <person name="Di Pietro A."/>
            <person name="Dufresne M."/>
            <person name="Freitag M."/>
            <person name="Grabherr M."/>
            <person name="Henrissat B."/>
            <person name="Houterman P.M."/>
            <person name="Kang S."/>
            <person name="Shim W.B."/>
            <person name="Woloshuk C."/>
            <person name="Xie X."/>
            <person name="Xu J.R."/>
            <person name="Antoniw J."/>
            <person name="Baker S.E."/>
            <person name="Bluhm B.H."/>
            <person name="Breakspear A."/>
            <person name="Brown D.W."/>
            <person name="Butchko R.A."/>
            <person name="Chapman S."/>
            <person name="Coulson R."/>
            <person name="Coutinho P.M."/>
            <person name="Danchin E.G."/>
            <person name="Diener A."/>
            <person name="Gale L.R."/>
            <person name="Gardiner D.M."/>
            <person name="Goff S."/>
            <person name="Hammond-Kosack K.E."/>
            <person name="Hilburn K."/>
            <person name="Hua-Van A."/>
            <person name="Jonkers W."/>
            <person name="Kazan K."/>
            <person name="Kodira C.D."/>
            <person name="Koehrsen M."/>
            <person name="Kumar L."/>
            <person name="Lee Y.H."/>
            <person name="Li L."/>
            <person name="Manners J.M."/>
            <person name="Miranda-Saavedra D."/>
            <person name="Mukherjee M."/>
            <person name="Park G."/>
            <person name="Park J."/>
            <person name="Park S.Y."/>
            <person name="Proctor R.H."/>
            <person name="Regev A."/>
            <person name="Ruiz-Roldan M.C."/>
            <person name="Sain D."/>
            <person name="Sakthikumar S."/>
            <person name="Sykes S."/>
            <person name="Schwartz D.C."/>
            <person name="Turgeon B.G."/>
            <person name="Wapinski I."/>
            <person name="Yoder O."/>
            <person name="Young S."/>
            <person name="Zeng Q."/>
            <person name="Zhou S."/>
            <person name="Galagan J."/>
            <person name="Cuomo C.A."/>
            <person name="Kistler H.C."/>
            <person name="Rep M."/>
        </authorList>
    </citation>
    <scope>NUCLEOTIDE SEQUENCE [LARGE SCALE GENOMIC DNA]</scope>
    <source>
        <strain evidence="1">4287</strain>
    </source>
</reference>
<dbReference type="KEGG" id="fox:FOXG_17970"/>
<proteinExistence type="predicted"/>